<comment type="caution">
    <text evidence="12">The sequence shown here is derived from an EMBL/GenBank/DDBJ whole genome shotgun (WGS) entry which is preliminary data.</text>
</comment>
<evidence type="ECO:0000256" key="5">
    <source>
        <dbReference type="ARBA" id="ARBA00022801"/>
    </source>
</evidence>
<evidence type="ECO:0000256" key="1">
    <source>
        <dbReference type="ARBA" id="ARBA00022722"/>
    </source>
</evidence>
<protein>
    <recommendedName>
        <fullName evidence="11">Crossover junction endodeoxyribonuclease Hjc</fullName>
        <shortName evidence="11">Hjc</shortName>
        <ecNumber evidence="11">3.1.21.10</ecNumber>
    </recommendedName>
    <alternativeName>
        <fullName evidence="11">Holliday junction resolvase Hjc</fullName>
    </alternativeName>
</protein>
<feature type="site" description="Transition state stabilizer" evidence="11">
    <location>
        <position position="55"/>
    </location>
</feature>
<evidence type="ECO:0000256" key="2">
    <source>
        <dbReference type="ARBA" id="ARBA00022723"/>
    </source>
</evidence>
<dbReference type="OrthoDB" id="34330at2157"/>
<evidence type="ECO:0000256" key="11">
    <source>
        <dbReference type="HAMAP-Rule" id="MF_01490"/>
    </source>
</evidence>
<dbReference type="GO" id="GO:0008821">
    <property type="term" value="F:crossover junction DNA endonuclease activity"/>
    <property type="evidence" value="ECO:0007669"/>
    <property type="project" value="UniProtKB-UniRule"/>
</dbReference>
<dbReference type="InterPro" id="IPR014428">
    <property type="entry name" value="Hjc_arc"/>
</dbReference>
<dbReference type="GO" id="GO:0006281">
    <property type="term" value="P:DNA repair"/>
    <property type="evidence" value="ECO:0007669"/>
    <property type="project" value="UniProtKB-UniRule"/>
</dbReference>
<keyword evidence="4 11" id="KW-0227">DNA damage</keyword>
<keyword evidence="7 11" id="KW-0238">DNA-binding</keyword>
<comment type="catalytic activity">
    <reaction evidence="10 11">
        <text>Endonucleolytic cleavage at a junction such as a reciprocal single-stranded crossover between two homologous DNA duplexes (Holliday junction).</text>
        <dbReference type="EC" id="3.1.21.10"/>
    </reaction>
</comment>
<dbReference type="AlphaFoldDB" id="A0A4S3TQ35"/>
<evidence type="ECO:0000313" key="12">
    <source>
        <dbReference type="EMBL" id="THE65790.1"/>
    </source>
</evidence>
<dbReference type="NCBIfam" id="NF040854">
    <property type="entry name" value="Hol_resolv_Hjc"/>
    <property type="match status" value="1"/>
</dbReference>
<dbReference type="HAMAP" id="MF_01490">
    <property type="entry name" value="HJ_Resolv_Hjc"/>
    <property type="match status" value="1"/>
</dbReference>
<feature type="binding site" evidence="11">
    <location>
        <position position="40"/>
    </location>
    <ligand>
        <name>Mg(2+)</name>
        <dbReference type="ChEBI" id="CHEBI:18420"/>
    </ligand>
</feature>
<evidence type="ECO:0000256" key="4">
    <source>
        <dbReference type="ARBA" id="ARBA00022763"/>
    </source>
</evidence>
<comment type="subunit">
    <text evidence="11">Homodimer.</text>
</comment>
<feature type="binding site" evidence="11">
    <location>
        <position position="53"/>
    </location>
    <ligand>
        <name>Mg(2+)</name>
        <dbReference type="ChEBI" id="CHEBI:18420"/>
    </ligand>
</feature>
<dbReference type="EC" id="3.1.21.10" evidence="11"/>
<feature type="binding site" evidence="11">
    <location>
        <position position="10"/>
    </location>
    <ligand>
        <name>Mg(2+)</name>
        <dbReference type="ChEBI" id="CHEBI:18420"/>
    </ligand>
</feature>
<keyword evidence="2 11" id="KW-0479">Metal-binding</keyword>
<keyword evidence="9 11" id="KW-0234">DNA repair</keyword>
<dbReference type="RefSeq" id="WP_141463865.1">
    <property type="nucleotide sequence ID" value="NZ_RBZW01000016.1"/>
</dbReference>
<dbReference type="InterPro" id="IPR002732">
    <property type="entry name" value="Hjc"/>
</dbReference>
<evidence type="ECO:0000256" key="3">
    <source>
        <dbReference type="ARBA" id="ARBA00022759"/>
    </source>
</evidence>
<keyword evidence="1 11" id="KW-0540">Nuclease</keyword>
<evidence type="ECO:0000256" key="10">
    <source>
        <dbReference type="ARBA" id="ARBA00029354"/>
    </source>
</evidence>
<dbReference type="CDD" id="cd00523">
    <property type="entry name" value="Holliday_junction_resolvase"/>
    <property type="match status" value="1"/>
</dbReference>
<keyword evidence="8 11" id="KW-0233">DNA recombination</keyword>
<dbReference type="PANTHER" id="PTHR39651">
    <property type="entry name" value="HOLLIDAY JUNCTION RESOLVASE HJC"/>
    <property type="match status" value="1"/>
</dbReference>
<dbReference type="Proteomes" id="UP000318864">
    <property type="component" value="Unassembled WGS sequence"/>
</dbReference>
<evidence type="ECO:0000313" key="13">
    <source>
        <dbReference type="Proteomes" id="UP000318864"/>
    </source>
</evidence>
<dbReference type="InterPro" id="IPR011335">
    <property type="entry name" value="Restrct_endonuc-II-like"/>
</dbReference>
<comment type="function">
    <text evidence="11">A structure-specific endonuclease that resolves Holliday junction (HJ) intermediates during genetic recombination. Cleaves 4-way DNA junctions introducing paired nicks in opposing strands, leaving a 5'-terminal phosphate and a 3'-terminal hydroxyl group that are subsequently ligated to produce recombinant products.</text>
</comment>
<dbReference type="InterPro" id="IPR011856">
    <property type="entry name" value="tRNA_endonuc-like_dom_sf"/>
</dbReference>
<keyword evidence="5 11" id="KW-0378">Hydrolase</keyword>
<dbReference type="EMBL" id="RBZW01000016">
    <property type="protein sequence ID" value="THE65790.1"/>
    <property type="molecule type" value="Genomic_DNA"/>
</dbReference>
<dbReference type="SUPFAM" id="SSF52980">
    <property type="entry name" value="Restriction endonuclease-like"/>
    <property type="match status" value="1"/>
</dbReference>
<comment type="cofactor">
    <cofactor evidence="11">
        <name>Mg(2+)</name>
        <dbReference type="ChEBI" id="CHEBI:18420"/>
    </cofactor>
    <text evidence="11">Binds 1 Mg(2+) ion per subunit.</text>
</comment>
<dbReference type="Gene3D" id="3.40.1350.10">
    <property type="match status" value="1"/>
</dbReference>
<accession>A0A4S3TQ35</accession>
<gene>
    <name evidence="11" type="primary">hjc</name>
    <name evidence="12" type="ORF">D8Y22_06390</name>
</gene>
<sequence length="175" mass="19228">MSQAKGDRRERELVNALDEAGFAVMRAPASGSATERELPDVLAGDGESFYAIEAKSSSGDPIYLTGEEVEALIYFAQSFGAKPRIGVRFDREDWYFFHPGDLHVTDGGNYRVKKETALADGTDFPEFVGESEKVTLEEVDEDGVVDDGPDDEIVRVLNAVEQGVMDIEEAARMLE</sequence>
<keyword evidence="6 11" id="KW-0460">Magnesium</keyword>
<dbReference type="PANTHER" id="PTHR39651:SF1">
    <property type="entry name" value="HOLLIDAY JUNCTION RESOLVASE HJC"/>
    <property type="match status" value="1"/>
</dbReference>
<dbReference type="Pfam" id="PF01870">
    <property type="entry name" value="Hjc"/>
    <property type="match status" value="1"/>
</dbReference>
<name>A0A4S3TQ35_9EURY</name>
<keyword evidence="13" id="KW-1185">Reference proteome</keyword>
<evidence type="ECO:0000256" key="7">
    <source>
        <dbReference type="ARBA" id="ARBA00023125"/>
    </source>
</evidence>
<evidence type="ECO:0000256" key="8">
    <source>
        <dbReference type="ARBA" id="ARBA00023172"/>
    </source>
</evidence>
<dbReference type="GO" id="GO:0006310">
    <property type="term" value="P:DNA recombination"/>
    <property type="evidence" value="ECO:0007669"/>
    <property type="project" value="UniProtKB-UniRule"/>
</dbReference>
<comment type="similarity">
    <text evidence="11">Belongs to the Holliday junction resolvase Hjc family.</text>
</comment>
<reference evidence="12 13" key="1">
    <citation type="submission" date="2018-10" db="EMBL/GenBank/DDBJ databases">
        <title>Natronolimnobius sp. XQ-INN 246 isolated from Inner Mongolia Autonomous Region of China.</title>
        <authorList>
            <person name="Xue Q."/>
        </authorList>
    </citation>
    <scope>NUCLEOTIDE SEQUENCE [LARGE SCALE GENOMIC DNA]</scope>
    <source>
        <strain evidence="12 13">XQ-INN 246</strain>
    </source>
</reference>
<feature type="active site" evidence="11">
    <location>
        <position position="30"/>
    </location>
</feature>
<keyword evidence="3 11" id="KW-0255">Endonuclease</keyword>
<evidence type="ECO:0000256" key="6">
    <source>
        <dbReference type="ARBA" id="ARBA00022842"/>
    </source>
</evidence>
<evidence type="ECO:0000256" key="9">
    <source>
        <dbReference type="ARBA" id="ARBA00023204"/>
    </source>
</evidence>
<proteinExistence type="inferred from homology"/>
<dbReference type="GO" id="GO:0000287">
    <property type="term" value="F:magnesium ion binding"/>
    <property type="evidence" value="ECO:0007669"/>
    <property type="project" value="UniProtKB-UniRule"/>
</dbReference>
<organism evidence="12 13">
    <name type="scientific">Salinadaptatus halalkaliphilus</name>
    <dbReference type="NCBI Taxonomy" id="2419781"/>
    <lineage>
        <taxon>Archaea</taxon>
        <taxon>Methanobacteriati</taxon>
        <taxon>Methanobacteriota</taxon>
        <taxon>Stenosarchaea group</taxon>
        <taxon>Halobacteria</taxon>
        <taxon>Halobacteriales</taxon>
        <taxon>Natrialbaceae</taxon>
        <taxon>Salinadaptatus</taxon>
    </lineage>
</organism>
<dbReference type="GO" id="GO:0003677">
    <property type="term" value="F:DNA binding"/>
    <property type="evidence" value="ECO:0007669"/>
    <property type="project" value="UniProtKB-KW"/>
</dbReference>